<sequence length="80" mass="8657">MDFVPFVMRDRRRAYGLQGARQGAGGGGQREEAGPAESCQGQPDPQTCRMEKETPPTPSLSQGANAVLEKALLRLPSPRF</sequence>
<comment type="caution">
    <text evidence="2">The sequence shown here is derived from an EMBL/GenBank/DDBJ whole genome shotgun (WGS) entry which is preliminary data.</text>
</comment>
<evidence type="ECO:0000313" key="3">
    <source>
        <dbReference type="Proteomes" id="UP001046870"/>
    </source>
</evidence>
<dbReference type="AlphaFoldDB" id="A0A9D3T1H7"/>
<organism evidence="2 3">
    <name type="scientific">Megalops atlanticus</name>
    <name type="common">Tarpon</name>
    <name type="synonym">Clupea gigantea</name>
    <dbReference type="NCBI Taxonomy" id="7932"/>
    <lineage>
        <taxon>Eukaryota</taxon>
        <taxon>Metazoa</taxon>
        <taxon>Chordata</taxon>
        <taxon>Craniata</taxon>
        <taxon>Vertebrata</taxon>
        <taxon>Euteleostomi</taxon>
        <taxon>Actinopterygii</taxon>
        <taxon>Neopterygii</taxon>
        <taxon>Teleostei</taxon>
        <taxon>Elopiformes</taxon>
        <taxon>Megalopidae</taxon>
        <taxon>Megalops</taxon>
    </lineage>
</organism>
<keyword evidence="3" id="KW-1185">Reference proteome</keyword>
<evidence type="ECO:0000313" key="2">
    <source>
        <dbReference type="EMBL" id="KAG7465065.1"/>
    </source>
</evidence>
<dbReference type="OrthoDB" id="10474917at2759"/>
<dbReference type="EMBL" id="JAFDVH010000014">
    <property type="protein sequence ID" value="KAG7465065.1"/>
    <property type="molecule type" value="Genomic_DNA"/>
</dbReference>
<proteinExistence type="predicted"/>
<gene>
    <name evidence="2" type="ORF">MATL_G00172240</name>
</gene>
<feature type="region of interest" description="Disordered" evidence="1">
    <location>
        <begin position="13"/>
        <end position="65"/>
    </location>
</feature>
<name>A0A9D3T1H7_MEGAT</name>
<reference evidence="2" key="1">
    <citation type="submission" date="2021-01" db="EMBL/GenBank/DDBJ databases">
        <authorList>
            <person name="Zahm M."/>
            <person name="Roques C."/>
            <person name="Cabau C."/>
            <person name="Klopp C."/>
            <person name="Donnadieu C."/>
            <person name="Jouanno E."/>
            <person name="Lampietro C."/>
            <person name="Louis A."/>
            <person name="Herpin A."/>
            <person name="Echchiki A."/>
            <person name="Berthelot C."/>
            <person name="Parey E."/>
            <person name="Roest-Crollius H."/>
            <person name="Braasch I."/>
            <person name="Postlethwait J."/>
            <person name="Bobe J."/>
            <person name="Montfort J."/>
            <person name="Bouchez O."/>
            <person name="Begum T."/>
            <person name="Mejri S."/>
            <person name="Adams A."/>
            <person name="Chen W.-J."/>
            <person name="Guiguen Y."/>
        </authorList>
    </citation>
    <scope>NUCLEOTIDE SEQUENCE</scope>
    <source>
        <strain evidence="2">YG-15Mar2019-1</strain>
        <tissue evidence="2">Brain</tissue>
    </source>
</reference>
<dbReference type="Proteomes" id="UP001046870">
    <property type="component" value="Chromosome 14"/>
</dbReference>
<accession>A0A9D3T1H7</accession>
<protein>
    <submittedName>
        <fullName evidence="2">Uncharacterized protein</fullName>
    </submittedName>
</protein>
<evidence type="ECO:0000256" key="1">
    <source>
        <dbReference type="SAM" id="MobiDB-lite"/>
    </source>
</evidence>